<dbReference type="InterPro" id="IPR005599">
    <property type="entry name" value="GPI_mannosylTrfase"/>
</dbReference>
<evidence type="ECO:0000256" key="11">
    <source>
        <dbReference type="RuleBase" id="RU363075"/>
    </source>
</evidence>
<evidence type="ECO:0000256" key="1">
    <source>
        <dbReference type="ARBA" id="ARBA00004477"/>
    </source>
</evidence>
<keyword evidence="3" id="KW-0337">GPI-anchor biosynthesis</keyword>
<evidence type="ECO:0000256" key="5">
    <source>
        <dbReference type="ARBA" id="ARBA00022679"/>
    </source>
</evidence>
<dbReference type="AlphaFoldDB" id="A0A0X3P8Q1"/>
<feature type="transmembrane region" description="Helical" evidence="11">
    <location>
        <begin position="241"/>
        <end position="262"/>
    </location>
</feature>
<gene>
    <name evidence="12" type="primary">SMP3</name>
    <name evidence="12" type="ORF">TR164382</name>
</gene>
<feature type="transmembrane region" description="Helical" evidence="11">
    <location>
        <begin position="182"/>
        <end position="201"/>
    </location>
</feature>
<keyword evidence="9 11" id="KW-0472">Membrane</keyword>
<evidence type="ECO:0000256" key="4">
    <source>
        <dbReference type="ARBA" id="ARBA00022676"/>
    </source>
</evidence>
<accession>A0A0X3P8Q1</accession>
<dbReference type="GO" id="GO:0005789">
    <property type="term" value="C:endoplasmic reticulum membrane"/>
    <property type="evidence" value="ECO:0007669"/>
    <property type="project" value="UniProtKB-SubCell"/>
</dbReference>
<evidence type="ECO:0000256" key="2">
    <source>
        <dbReference type="ARBA" id="ARBA00004687"/>
    </source>
</evidence>
<dbReference type="PANTHER" id="PTHR22760">
    <property type="entry name" value="GLYCOSYLTRANSFERASE"/>
    <property type="match status" value="1"/>
</dbReference>
<feature type="transmembrane region" description="Helical" evidence="11">
    <location>
        <begin position="151"/>
        <end position="170"/>
    </location>
</feature>
<evidence type="ECO:0000256" key="10">
    <source>
        <dbReference type="ARBA" id="ARBA00038466"/>
    </source>
</evidence>
<organism evidence="12">
    <name type="scientific">Schistocephalus solidus</name>
    <name type="common">Tapeworm</name>
    <dbReference type="NCBI Taxonomy" id="70667"/>
    <lineage>
        <taxon>Eukaryota</taxon>
        <taxon>Metazoa</taxon>
        <taxon>Spiralia</taxon>
        <taxon>Lophotrochozoa</taxon>
        <taxon>Platyhelminthes</taxon>
        <taxon>Cestoda</taxon>
        <taxon>Eucestoda</taxon>
        <taxon>Diphyllobothriidea</taxon>
        <taxon>Diphyllobothriidae</taxon>
        <taxon>Schistocephalus</taxon>
    </lineage>
</organism>
<dbReference type="PANTHER" id="PTHR22760:SF3">
    <property type="entry name" value="GPI MANNOSYLTRANSFERASE 4"/>
    <property type="match status" value="1"/>
</dbReference>
<evidence type="ECO:0000313" key="12">
    <source>
        <dbReference type="EMBL" id="JAP48315.1"/>
    </source>
</evidence>
<name>A0A0X3P8Q1_SCHSO</name>
<keyword evidence="5 12" id="KW-0808">Transferase</keyword>
<dbReference type="GO" id="GO:0000026">
    <property type="term" value="F:alpha-1,2-mannosyltransferase activity"/>
    <property type="evidence" value="ECO:0007669"/>
    <property type="project" value="TreeGrafter"/>
</dbReference>
<dbReference type="EMBL" id="GEEE01006566">
    <property type="protein sequence ID" value="JAP56659.1"/>
    <property type="molecule type" value="Transcribed_RNA"/>
</dbReference>
<keyword evidence="7 11" id="KW-0256">Endoplasmic reticulum</keyword>
<comment type="similarity">
    <text evidence="10">Belongs to the glycosyltransferase 22 family. PIGZ subfamily.</text>
</comment>
<feature type="transmembrane region" description="Helical" evidence="11">
    <location>
        <begin position="361"/>
        <end position="377"/>
    </location>
</feature>
<feature type="transmembrane region" description="Helical" evidence="11">
    <location>
        <begin position="389"/>
        <end position="411"/>
    </location>
</feature>
<dbReference type="Pfam" id="PF03901">
    <property type="entry name" value="Glyco_transf_22"/>
    <property type="match status" value="1"/>
</dbReference>
<dbReference type="GO" id="GO:0006506">
    <property type="term" value="P:GPI anchor biosynthetic process"/>
    <property type="evidence" value="ECO:0007669"/>
    <property type="project" value="UniProtKB-KW"/>
</dbReference>
<evidence type="ECO:0000256" key="3">
    <source>
        <dbReference type="ARBA" id="ARBA00022502"/>
    </source>
</evidence>
<reference evidence="12" key="1">
    <citation type="submission" date="2016-01" db="EMBL/GenBank/DDBJ databases">
        <title>Reference transcriptome for the parasite Schistocephalus solidus: insights into the molecular evolution of parasitism.</title>
        <authorList>
            <person name="Hebert F.O."/>
            <person name="Grambauer S."/>
            <person name="Barber I."/>
            <person name="Landry C.R."/>
            <person name="Aubin-Horth N."/>
        </authorList>
    </citation>
    <scope>NUCLEOTIDE SEQUENCE</scope>
</reference>
<keyword evidence="8 11" id="KW-1133">Transmembrane helix</keyword>
<dbReference type="EC" id="2.4.1.-" evidence="11"/>
<sequence>MTKKRSTISRRSAASSWYNSWTVYIVLAAYRITSAVNLHPGYLHPDELFQSVEIAASVSYPNVCTFKTWEFQTSGPGPVRSYASIWPLFKIPIELTRTFLPAPLNDTYTSKELVRRILLPMRIFTLFLSFIIDLFILWLSRKISASSPLCHRPPLALLLFSSMAYGGLVWGSRTLSNVWEEIFVCIFCLLSQQVGILSLLLEACVFVWASFIRPSFALFVFPFAILQLYNFIRSSNHLRIFCVHIPLSAAAAVLVGLMLVYLDTQHFAPHANISQPTSWVVTPLRFLRYNSAKEKLAEHGLHPWYAYFFIHWPLMVTPPVMVAAFWPHFRQKAPTLKYACWTSLILATTVFSIIPHKEGRFLLPLLPIALVLGAQNMESYFADGKHSRWFLLLAIQWCAVQALLTIFWDFLHQAGLIPLLSSLESAEATISKAVDVTIFYKTYMPPRFPFGVSSNRSFDFHSCLPFPPHENICPSIIDLAGRPISDLFSLLECIKSRAHDEMILRLVMPGTVASRNLQWYNFGELLLTEKFFPHISTENLPKFSLPRCLAGSSLAECLSKYWAELVSQASLHSYIVRLNTRS</sequence>
<feature type="transmembrane region" description="Helical" evidence="11">
    <location>
        <begin position="119"/>
        <end position="139"/>
    </location>
</feature>
<evidence type="ECO:0000256" key="7">
    <source>
        <dbReference type="ARBA" id="ARBA00022824"/>
    </source>
</evidence>
<comment type="subcellular location">
    <subcellularLocation>
        <location evidence="1 11">Endoplasmic reticulum membrane</location>
        <topology evidence="1 11">Multi-pass membrane protein</topology>
    </subcellularLocation>
</comment>
<feature type="transmembrane region" description="Helical" evidence="11">
    <location>
        <begin position="304"/>
        <end position="326"/>
    </location>
</feature>
<protein>
    <recommendedName>
        <fullName evidence="11">Mannosyltransferase</fullName>
        <ecNumber evidence="11">2.4.1.-</ecNumber>
    </recommendedName>
</protein>
<keyword evidence="4 11" id="KW-0328">Glycosyltransferase</keyword>
<feature type="transmembrane region" description="Helical" evidence="11">
    <location>
        <begin position="338"/>
        <end position="355"/>
    </location>
</feature>
<proteinExistence type="inferred from homology"/>
<evidence type="ECO:0000256" key="6">
    <source>
        <dbReference type="ARBA" id="ARBA00022692"/>
    </source>
</evidence>
<feature type="transmembrane region" description="Helical" evidence="11">
    <location>
        <begin position="207"/>
        <end position="229"/>
    </location>
</feature>
<keyword evidence="6 11" id="KW-0812">Transmembrane</keyword>
<comment type="pathway">
    <text evidence="2">Glycolipid biosynthesis; glycosylphosphatidylinositol-anchor biosynthesis.</text>
</comment>
<evidence type="ECO:0000256" key="9">
    <source>
        <dbReference type="ARBA" id="ARBA00023136"/>
    </source>
</evidence>
<evidence type="ECO:0000256" key="8">
    <source>
        <dbReference type="ARBA" id="ARBA00022989"/>
    </source>
</evidence>
<dbReference type="EMBL" id="GEEE01014910">
    <property type="protein sequence ID" value="JAP48315.1"/>
    <property type="molecule type" value="Transcribed_RNA"/>
</dbReference>